<reference evidence="1 2" key="2">
    <citation type="submission" date="2021-10" db="EMBL/GenBank/DDBJ databases">
        <authorList>
            <person name="Piombo E."/>
        </authorList>
    </citation>
    <scope>NUCLEOTIDE SEQUENCE [LARGE SCALE GENOMIC DNA]</scope>
</reference>
<name>A0A9N9Z3E6_9HYPO</name>
<reference evidence="2" key="1">
    <citation type="submission" date="2019-06" db="EMBL/GenBank/DDBJ databases">
        <authorList>
            <person name="Broberg M."/>
        </authorList>
    </citation>
    <scope>NUCLEOTIDE SEQUENCE [LARGE SCALE GENOMIC DNA]</scope>
</reference>
<keyword evidence="2" id="KW-1185">Reference proteome</keyword>
<proteinExistence type="predicted"/>
<comment type="caution">
    <text evidence="1">The sequence shown here is derived from an EMBL/GenBank/DDBJ whole genome shotgun (WGS) entry which is preliminary data.</text>
</comment>
<sequence>MLSQRIQSLRLERHAEPLQRTAKHAMRRRLAHAVRDHLERLADVNDQRARDHGDVHPAAALVQHLEPLDVRGRGLEEERPPPGAVLVRSYALALGAWILKRRVVDELEAVLVREEWEECALREEESLGYEAEEALA</sequence>
<evidence type="ECO:0000313" key="1">
    <source>
        <dbReference type="EMBL" id="CAH0048194.1"/>
    </source>
</evidence>
<gene>
    <name evidence="1" type="ORF">CSOL1703_00000137</name>
</gene>
<dbReference type="AlphaFoldDB" id="A0A9N9Z3E6"/>
<dbReference type="EMBL" id="CABFOC020000035">
    <property type="protein sequence ID" value="CAH0048194.1"/>
    <property type="molecule type" value="Genomic_DNA"/>
</dbReference>
<protein>
    <submittedName>
        <fullName evidence="1">Uncharacterized protein</fullName>
    </submittedName>
</protein>
<accession>A0A9N9Z3E6</accession>
<organism evidence="1 2">
    <name type="scientific">Clonostachys solani</name>
    <dbReference type="NCBI Taxonomy" id="160281"/>
    <lineage>
        <taxon>Eukaryota</taxon>
        <taxon>Fungi</taxon>
        <taxon>Dikarya</taxon>
        <taxon>Ascomycota</taxon>
        <taxon>Pezizomycotina</taxon>
        <taxon>Sordariomycetes</taxon>
        <taxon>Hypocreomycetidae</taxon>
        <taxon>Hypocreales</taxon>
        <taxon>Bionectriaceae</taxon>
        <taxon>Clonostachys</taxon>
    </lineage>
</organism>
<evidence type="ECO:0000313" key="2">
    <source>
        <dbReference type="Proteomes" id="UP000775872"/>
    </source>
</evidence>
<dbReference type="Proteomes" id="UP000775872">
    <property type="component" value="Unassembled WGS sequence"/>
</dbReference>